<sequence>MFKKLIIGTLVTGIVLTGGIGASATTFESNSLADSKVKKEIARYDIKLEVGEKKRVSGSWVYSEFGDGSVFELTIENGKYYVKGLNPGTGGIVVDGKGKSILVTE</sequence>
<dbReference type="Proteomes" id="UP000222851">
    <property type="component" value="Unassembled WGS sequence"/>
</dbReference>
<evidence type="ECO:0000313" key="2">
    <source>
        <dbReference type="Proteomes" id="UP000222851"/>
    </source>
</evidence>
<protein>
    <submittedName>
        <fullName evidence="1">Uncharacterized protein</fullName>
    </submittedName>
</protein>
<dbReference type="EMBL" id="NUXH01000033">
    <property type="protein sequence ID" value="PFL71954.1"/>
    <property type="molecule type" value="Genomic_DNA"/>
</dbReference>
<reference evidence="1 2" key="1">
    <citation type="submission" date="2017-09" db="EMBL/GenBank/DDBJ databases">
        <title>Large-scale bioinformatics analysis of Bacillus genomes uncovers conserved roles of natural products in bacterial physiology.</title>
        <authorList>
            <consortium name="Agbiome Team Llc"/>
            <person name="Bleich R.M."/>
            <person name="Grubbs K.J."/>
            <person name="Santa Maria K.C."/>
            <person name="Allen S.E."/>
            <person name="Farag S."/>
            <person name="Shank E.A."/>
            <person name="Bowers A."/>
        </authorList>
    </citation>
    <scope>NUCLEOTIDE SEQUENCE [LARGE SCALE GENOMIC DNA]</scope>
    <source>
        <strain evidence="1 2">AFS081271</strain>
    </source>
</reference>
<proteinExistence type="predicted"/>
<accession>A0A2B0Y4K7</accession>
<dbReference type="AlphaFoldDB" id="A0A2B0Y4K7"/>
<name>A0A2B0Y4K7_BACAN</name>
<evidence type="ECO:0000313" key="1">
    <source>
        <dbReference type="EMBL" id="PFL71954.1"/>
    </source>
</evidence>
<gene>
    <name evidence="1" type="ORF">COJ30_09380</name>
</gene>
<organism evidence="1 2">
    <name type="scientific">Bacillus anthracis</name>
    <name type="common">anthrax bacterium</name>
    <dbReference type="NCBI Taxonomy" id="1392"/>
    <lineage>
        <taxon>Bacteria</taxon>
        <taxon>Bacillati</taxon>
        <taxon>Bacillota</taxon>
        <taxon>Bacilli</taxon>
        <taxon>Bacillales</taxon>
        <taxon>Bacillaceae</taxon>
        <taxon>Bacillus</taxon>
        <taxon>Bacillus cereus group</taxon>
    </lineage>
</organism>
<dbReference type="RefSeq" id="WP_098555576.1">
    <property type="nucleotide sequence ID" value="NZ_NUXH01000033.1"/>
</dbReference>
<comment type="caution">
    <text evidence="1">The sequence shown here is derived from an EMBL/GenBank/DDBJ whole genome shotgun (WGS) entry which is preliminary data.</text>
</comment>